<evidence type="ECO:0000313" key="9">
    <source>
        <dbReference type="Ensembl" id="ENSNFUP00015007552.1"/>
    </source>
</evidence>
<dbReference type="GO" id="GO:0007031">
    <property type="term" value="P:peroxisome organization"/>
    <property type="evidence" value="ECO:0007669"/>
    <property type="project" value="TreeGrafter"/>
</dbReference>
<dbReference type="SUPFAM" id="SSF90123">
    <property type="entry name" value="ABC transporter transmembrane region"/>
    <property type="match status" value="1"/>
</dbReference>
<dbReference type="InterPro" id="IPR036640">
    <property type="entry name" value="ABC1_TM_sf"/>
</dbReference>
<dbReference type="Gene3D" id="1.20.1560.10">
    <property type="entry name" value="ABC transporter type 1, transmembrane domain"/>
    <property type="match status" value="1"/>
</dbReference>
<dbReference type="PANTHER" id="PTHR11384">
    <property type="entry name" value="ATP-BINDING CASSETTE, SUB-FAMILY D MEMBER"/>
    <property type="match status" value="1"/>
</dbReference>
<dbReference type="PANTHER" id="PTHR11384:SF59">
    <property type="entry name" value="LYSOSOMAL COBALAMIN TRANSPORTER ABCD4"/>
    <property type="match status" value="1"/>
</dbReference>
<dbReference type="GO" id="GO:0015910">
    <property type="term" value="P:long-chain fatty acid import into peroxisome"/>
    <property type="evidence" value="ECO:0007669"/>
    <property type="project" value="TreeGrafter"/>
</dbReference>
<feature type="transmembrane region" description="Helical" evidence="6">
    <location>
        <begin position="40"/>
        <end position="59"/>
    </location>
</feature>
<dbReference type="CDD" id="cd03223">
    <property type="entry name" value="ABCD_peroxisomal_ALDP"/>
    <property type="match status" value="1"/>
</dbReference>
<dbReference type="Proteomes" id="UP000694548">
    <property type="component" value="Chromosome sgr04"/>
</dbReference>
<feature type="domain" description="ABC transporter" evidence="7">
    <location>
        <begin position="356"/>
        <end position="553"/>
    </location>
</feature>
<evidence type="ECO:0000259" key="8">
    <source>
        <dbReference type="PROSITE" id="PS50929"/>
    </source>
</evidence>
<keyword evidence="10" id="KW-1185">Reference proteome</keyword>
<reference evidence="9" key="2">
    <citation type="submission" date="2025-08" db="UniProtKB">
        <authorList>
            <consortium name="Ensembl"/>
        </authorList>
    </citation>
    <scope>IDENTIFICATION</scope>
</reference>
<reference evidence="9" key="3">
    <citation type="submission" date="2025-09" db="UniProtKB">
        <authorList>
            <consortium name="Ensembl"/>
        </authorList>
    </citation>
    <scope>IDENTIFICATION</scope>
</reference>
<comment type="similarity">
    <text evidence="1">Belongs to the ABC transporter superfamily. ABCD family. Peroxisomal fatty acyl CoA transporter (TC 3.A.1.203) subfamily.</text>
</comment>
<dbReference type="Pfam" id="PF06472">
    <property type="entry name" value="ABC_membrane_2"/>
    <property type="match status" value="1"/>
</dbReference>
<dbReference type="GO" id="GO:0016887">
    <property type="term" value="F:ATP hydrolysis activity"/>
    <property type="evidence" value="ECO:0007669"/>
    <property type="project" value="InterPro"/>
</dbReference>
<reference evidence="9" key="1">
    <citation type="submission" date="2014-08" db="EMBL/GenBank/DDBJ databases">
        <authorList>
            <person name="Senf B."/>
            <person name="Petzold A."/>
            <person name="Downie B.R."/>
            <person name="Koch P."/>
            <person name="Platzer M."/>
        </authorList>
    </citation>
    <scope>NUCLEOTIDE SEQUENCE [LARGE SCALE GENOMIC DNA]</scope>
    <source>
        <strain evidence="9">GRZ</strain>
    </source>
</reference>
<dbReference type="InterPro" id="IPR011527">
    <property type="entry name" value="ABC1_TM_dom"/>
</dbReference>
<keyword evidence="2" id="KW-0813">Transport</keyword>
<gene>
    <name evidence="9" type="primary">ABCD4</name>
    <name evidence="9" type="synonym">abcd4</name>
</gene>
<name>A0A8C6KNZ6_NOTFU</name>
<dbReference type="InterPro" id="IPR003439">
    <property type="entry name" value="ABC_transporter-like_ATP-bd"/>
</dbReference>
<sequence length="554" mass="63022">MSRSEKSKGRRTKRPKLDWRFVQRFCGIQKVLFPSWSSQSVLMFGTLLGVTLTEQLIIYQVGILPSHFYNVLADKDDSGFRSLVGTAVVLILLNSTLKSLDQYICNQMYVSWRRTLTESLHLSYFQGRVYYILNVLREDIDNPDQRISQDVERLCKQMSTMASRLIISPFTISYYTYQCFHSTGWIGPVSIFGYFVVGTIANKILMGPIVSTLFEQEKLEGDFRFKHMQVRVNAESAAFYRAGIVEHMRTDRRLQALLQTQKSLINKELWLYIGVNTFDYLGGFLSYIIIAIPIFTGIYDGLTAGELSALISKNAFVCIYLINGFTQLIDLSTTLSDVAGYTHRIGELMEVMDDILRMQSFFHSPFSDQLLVEDLSLKISQGTHLLVVGNTGTGKTSLLRVLNRLWEAQSGFIQMTTCFGPRGTLFLPQKPYMTDGTLREQVIYPLKDIYPASGSVDDDRIIRFLELAGVSSLLKRTGGLDEKVDWNWYDVLSPGEMQRLSFARLFYLQPKYAILDEATSALTEEVEAQLYRTCKQLGMTLVSLGHRSSLEKVA</sequence>
<evidence type="ECO:0000259" key="7">
    <source>
        <dbReference type="PROSITE" id="PS50893"/>
    </source>
</evidence>
<evidence type="ECO:0000256" key="3">
    <source>
        <dbReference type="ARBA" id="ARBA00022692"/>
    </source>
</evidence>
<protein>
    <submittedName>
        <fullName evidence="9">ATP binding cassette subfamily D member 4</fullName>
    </submittedName>
</protein>
<dbReference type="Pfam" id="PF00005">
    <property type="entry name" value="ABC_tran"/>
    <property type="match status" value="1"/>
</dbReference>
<dbReference type="GO" id="GO:0140359">
    <property type="term" value="F:ABC-type transporter activity"/>
    <property type="evidence" value="ECO:0007669"/>
    <property type="project" value="InterPro"/>
</dbReference>
<evidence type="ECO:0000256" key="4">
    <source>
        <dbReference type="ARBA" id="ARBA00022989"/>
    </source>
</evidence>
<dbReference type="GO" id="GO:0005524">
    <property type="term" value="F:ATP binding"/>
    <property type="evidence" value="ECO:0007669"/>
    <property type="project" value="InterPro"/>
</dbReference>
<accession>A0A8C6KNZ6</accession>
<feature type="transmembrane region" description="Helical" evidence="6">
    <location>
        <begin position="269"/>
        <end position="295"/>
    </location>
</feature>
<evidence type="ECO:0000256" key="1">
    <source>
        <dbReference type="ARBA" id="ARBA00008575"/>
    </source>
</evidence>
<dbReference type="Gene3D" id="3.40.50.300">
    <property type="entry name" value="P-loop containing nucleotide triphosphate hydrolases"/>
    <property type="match status" value="1"/>
</dbReference>
<keyword evidence="5 6" id="KW-0472">Membrane</keyword>
<feature type="transmembrane region" description="Helical" evidence="6">
    <location>
        <begin position="79"/>
        <end position="97"/>
    </location>
</feature>
<evidence type="ECO:0000256" key="6">
    <source>
        <dbReference type="SAM" id="Phobius"/>
    </source>
</evidence>
<dbReference type="PROSITE" id="PS50893">
    <property type="entry name" value="ABC_TRANSPORTER_2"/>
    <property type="match status" value="1"/>
</dbReference>
<evidence type="ECO:0000313" key="10">
    <source>
        <dbReference type="Proteomes" id="UP000694548"/>
    </source>
</evidence>
<proteinExistence type="inferred from homology"/>
<keyword evidence="3 6" id="KW-0812">Transmembrane</keyword>
<organism evidence="9 10">
    <name type="scientific">Nothobranchius furzeri</name>
    <name type="common">Turquoise killifish</name>
    <dbReference type="NCBI Taxonomy" id="105023"/>
    <lineage>
        <taxon>Eukaryota</taxon>
        <taxon>Metazoa</taxon>
        <taxon>Chordata</taxon>
        <taxon>Craniata</taxon>
        <taxon>Vertebrata</taxon>
        <taxon>Euteleostomi</taxon>
        <taxon>Actinopterygii</taxon>
        <taxon>Neopterygii</taxon>
        <taxon>Teleostei</taxon>
        <taxon>Neoteleostei</taxon>
        <taxon>Acanthomorphata</taxon>
        <taxon>Ovalentaria</taxon>
        <taxon>Atherinomorphae</taxon>
        <taxon>Cyprinodontiformes</taxon>
        <taxon>Nothobranchiidae</taxon>
        <taxon>Nothobranchius</taxon>
    </lineage>
</organism>
<dbReference type="GeneTree" id="ENSGT00950000182955"/>
<dbReference type="SUPFAM" id="SSF52540">
    <property type="entry name" value="P-loop containing nucleoside triphosphate hydrolases"/>
    <property type="match status" value="1"/>
</dbReference>
<evidence type="ECO:0000256" key="5">
    <source>
        <dbReference type="ARBA" id="ARBA00023136"/>
    </source>
</evidence>
<evidence type="ECO:0000256" key="2">
    <source>
        <dbReference type="ARBA" id="ARBA00022448"/>
    </source>
</evidence>
<dbReference type="GO" id="GO:0006635">
    <property type="term" value="P:fatty acid beta-oxidation"/>
    <property type="evidence" value="ECO:0007669"/>
    <property type="project" value="TreeGrafter"/>
</dbReference>
<dbReference type="InterPro" id="IPR050835">
    <property type="entry name" value="ABC_transporter_sub-D"/>
</dbReference>
<dbReference type="PROSITE" id="PS00211">
    <property type="entry name" value="ABC_TRANSPORTER_1"/>
    <property type="match status" value="1"/>
</dbReference>
<dbReference type="Ensembl" id="ENSNFUT00015007947.1">
    <property type="protein sequence ID" value="ENSNFUP00015007552.1"/>
    <property type="gene ID" value="ENSNFUG00015003638.1"/>
</dbReference>
<dbReference type="GO" id="GO:0042760">
    <property type="term" value="P:very long-chain fatty acid catabolic process"/>
    <property type="evidence" value="ECO:0007669"/>
    <property type="project" value="TreeGrafter"/>
</dbReference>
<dbReference type="AlphaFoldDB" id="A0A8C6KNZ6"/>
<dbReference type="GO" id="GO:0005778">
    <property type="term" value="C:peroxisomal membrane"/>
    <property type="evidence" value="ECO:0007669"/>
    <property type="project" value="TreeGrafter"/>
</dbReference>
<dbReference type="InterPro" id="IPR017871">
    <property type="entry name" value="ABC_transporter-like_CS"/>
</dbReference>
<keyword evidence="4 6" id="KW-1133">Transmembrane helix</keyword>
<dbReference type="PROSITE" id="PS50929">
    <property type="entry name" value="ABC_TM1F"/>
    <property type="match status" value="1"/>
</dbReference>
<dbReference type="InterPro" id="IPR027417">
    <property type="entry name" value="P-loop_NTPase"/>
</dbReference>
<feature type="domain" description="ABC transmembrane type-1" evidence="8">
    <location>
        <begin position="145"/>
        <end position="312"/>
    </location>
</feature>
<dbReference type="GO" id="GO:0005324">
    <property type="term" value="F:long-chain fatty acid transmembrane transporter activity"/>
    <property type="evidence" value="ECO:0007669"/>
    <property type="project" value="TreeGrafter"/>
</dbReference>